<name>A0A6A6ERB7_9PEZI</name>
<dbReference type="PANTHER" id="PTHR33112">
    <property type="entry name" value="DOMAIN PROTEIN, PUTATIVE-RELATED"/>
    <property type="match status" value="1"/>
</dbReference>
<dbReference type="PANTHER" id="PTHR33112:SF10">
    <property type="entry name" value="TOL"/>
    <property type="match status" value="1"/>
</dbReference>
<dbReference type="OrthoDB" id="4161196at2759"/>
<dbReference type="Proteomes" id="UP000800200">
    <property type="component" value="Unassembled WGS sequence"/>
</dbReference>
<organism evidence="1 2">
    <name type="scientific">Zopfia rhizophila CBS 207.26</name>
    <dbReference type="NCBI Taxonomy" id="1314779"/>
    <lineage>
        <taxon>Eukaryota</taxon>
        <taxon>Fungi</taxon>
        <taxon>Dikarya</taxon>
        <taxon>Ascomycota</taxon>
        <taxon>Pezizomycotina</taxon>
        <taxon>Dothideomycetes</taxon>
        <taxon>Dothideomycetes incertae sedis</taxon>
        <taxon>Zopfiaceae</taxon>
        <taxon>Zopfia</taxon>
    </lineage>
</organism>
<gene>
    <name evidence="1" type="ORF">K469DRAFT_311755</name>
</gene>
<evidence type="ECO:0000313" key="2">
    <source>
        <dbReference type="Proteomes" id="UP000800200"/>
    </source>
</evidence>
<accession>A0A6A6ERB7</accession>
<sequence length="111" mass="12564">MRMEGVSAPAHRTIAATPAVDSEAGFLKRNVSNECVLVQDASGMQFYIGADMDDSNNHINIDDFDDQVEKAPLNKLAWVMQERVLSRRTIHFSDKQMYWECGEGVVLRNPY</sequence>
<dbReference type="EMBL" id="ML994615">
    <property type="protein sequence ID" value="KAF2192456.1"/>
    <property type="molecule type" value="Genomic_DNA"/>
</dbReference>
<reference evidence="1" key="1">
    <citation type="journal article" date="2020" name="Stud. Mycol.">
        <title>101 Dothideomycetes genomes: a test case for predicting lifestyles and emergence of pathogens.</title>
        <authorList>
            <person name="Haridas S."/>
            <person name="Albert R."/>
            <person name="Binder M."/>
            <person name="Bloem J."/>
            <person name="Labutti K."/>
            <person name="Salamov A."/>
            <person name="Andreopoulos B."/>
            <person name="Baker S."/>
            <person name="Barry K."/>
            <person name="Bills G."/>
            <person name="Bluhm B."/>
            <person name="Cannon C."/>
            <person name="Castanera R."/>
            <person name="Culley D."/>
            <person name="Daum C."/>
            <person name="Ezra D."/>
            <person name="Gonzalez J."/>
            <person name="Henrissat B."/>
            <person name="Kuo A."/>
            <person name="Liang C."/>
            <person name="Lipzen A."/>
            <person name="Lutzoni F."/>
            <person name="Magnuson J."/>
            <person name="Mondo S."/>
            <person name="Nolan M."/>
            <person name="Ohm R."/>
            <person name="Pangilinan J."/>
            <person name="Park H.-J."/>
            <person name="Ramirez L."/>
            <person name="Alfaro M."/>
            <person name="Sun H."/>
            <person name="Tritt A."/>
            <person name="Yoshinaga Y."/>
            <person name="Zwiers L.-H."/>
            <person name="Turgeon B."/>
            <person name="Goodwin S."/>
            <person name="Spatafora J."/>
            <person name="Crous P."/>
            <person name="Grigoriev I."/>
        </authorList>
    </citation>
    <scope>NUCLEOTIDE SEQUENCE</scope>
    <source>
        <strain evidence="1">CBS 207.26</strain>
    </source>
</reference>
<dbReference type="AlphaFoldDB" id="A0A6A6ERB7"/>
<proteinExistence type="predicted"/>
<keyword evidence="2" id="KW-1185">Reference proteome</keyword>
<protein>
    <submittedName>
        <fullName evidence="1">Uncharacterized protein</fullName>
    </submittedName>
</protein>
<evidence type="ECO:0000313" key="1">
    <source>
        <dbReference type="EMBL" id="KAF2192456.1"/>
    </source>
</evidence>